<dbReference type="PROSITE" id="PS50005">
    <property type="entry name" value="TPR"/>
    <property type="match status" value="1"/>
</dbReference>
<dbReference type="SUPFAM" id="SSF48452">
    <property type="entry name" value="TPR-like"/>
    <property type="match status" value="2"/>
</dbReference>
<dbReference type="Pfam" id="PF13181">
    <property type="entry name" value="TPR_8"/>
    <property type="match status" value="1"/>
</dbReference>
<dbReference type="Pfam" id="PF25058">
    <property type="entry name" value="ARM_TT21"/>
    <property type="match status" value="1"/>
</dbReference>
<evidence type="ECO:0000256" key="1">
    <source>
        <dbReference type="ARBA" id="ARBA00022737"/>
    </source>
</evidence>
<dbReference type="Proteomes" id="UP000218181">
    <property type="component" value="Unassembled WGS sequence"/>
</dbReference>
<accession>A0A2A5RNX5</accession>
<dbReference type="SMART" id="SM00028">
    <property type="entry name" value="TPR"/>
    <property type="match status" value="3"/>
</dbReference>
<dbReference type="InterPro" id="IPR011990">
    <property type="entry name" value="TPR-like_helical_dom_sf"/>
</dbReference>
<dbReference type="InterPro" id="IPR051012">
    <property type="entry name" value="CellSynth/LPSAsmb/PSIAsmb"/>
</dbReference>
<dbReference type="AlphaFoldDB" id="A0A2A5RNX5"/>
<dbReference type="OrthoDB" id="2080803at2"/>
<feature type="repeat" description="TPR" evidence="3">
    <location>
        <begin position="170"/>
        <end position="203"/>
    </location>
</feature>
<keyword evidence="2 3" id="KW-0802">TPR repeat</keyword>
<dbReference type="RefSeq" id="WP_096817294.1">
    <property type="nucleotide sequence ID" value="NZ_JXJU01000002.1"/>
</dbReference>
<proteinExistence type="predicted"/>
<evidence type="ECO:0000313" key="4">
    <source>
        <dbReference type="EMBL" id="PCS01056.1"/>
    </source>
</evidence>
<keyword evidence="5" id="KW-1185">Reference proteome</keyword>
<organism evidence="4 5">
    <name type="scientific">Lactococcus fujiensis JCM 16395</name>
    <dbReference type="NCBI Taxonomy" id="1291764"/>
    <lineage>
        <taxon>Bacteria</taxon>
        <taxon>Bacillati</taxon>
        <taxon>Bacillota</taxon>
        <taxon>Bacilli</taxon>
        <taxon>Lactobacillales</taxon>
        <taxon>Streptococcaceae</taxon>
        <taxon>Lactococcus</taxon>
    </lineage>
</organism>
<dbReference type="Pfam" id="PF13174">
    <property type="entry name" value="TPR_6"/>
    <property type="match status" value="1"/>
</dbReference>
<keyword evidence="1" id="KW-0677">Repeat</keyword>
<evidence type="ECO:0000313" key="5">
    <source>
        <dbReference type="Proteomes" id="UP000218181"/>
    </source>
</evidence>
<evidence type="ECO:0000256" key="3">
    <source>
        <dbReference type="PROSITE-ProRule" id="PRU00339"/>
    </source>
</evidence>
<protein>
    <submittedName>
        <fullName evidence="4">Uncharacterized protein</fullName>
    </submittedName>
</protein>
<dbReference type="PANTHER" id="PTHR45586:SF1">
    <property type="entry name" value="LIPOPOLYSACCHARIDE ASSEMBLY PROTEIN B"/>
    <property type="match status" value="1"/>
</dbReference>
<comment type="caution">
    <text evidence="4">The sequence shown here is derived from an EMBL/GenBank/DDBJ whole genome shotgun (WGS) entry which is preliminary data.</text>
</comment>
<dbReference type="Gene3D" id="1.25.40.10">
    <property type="entry name" value="Tetratricopeptide repeat domain"/>
    <property type="match status" value="3"/>
</dbReference>
<evidence type="ECO:0000256" key="2">
    <source>
        <dbReference type="ARBA" id="ARBA00022803"/>
    </source>
</evidence>
<name>A0A2A5RNX5_9LACT</name>
<reference evidence="4 5" key="1">
    <citation type="submission" date="2014-12" db="EMBL/GenBank/DDBJ databases">
        <title>Draft genome sequences of 10 type strains of Lactococcus.</title>
        <authorList>
            <person name="Sun Z."/>
            <person name="Zhong Z."/>
            <person name="Liu W."/>
            <person name="Zhang W."/>
            <person name="Zhang H."/>
        </authorList>
    </citation>
    <scope>NUCLEOTIDE SEQUENCE [LARGE SCALE GENOMIC DNA]</scope>
    <source>
        <strain evidence="4 5">JCM 16395</strain>
    </source>
</reference>
<dbReference type="EMBL" id="JXJU01000002">
    <property type="protein sequence ID" value="PCS01056.1"/>
    <property type="molecule type" value="Genomic_DNA"/>
</dbReference>
<gene>
    <name evidence="4" type="ORF">RT41_GL000846</name>
</gene>
<dbReference type="STRING" id="1291764.GCA_001311235_00985"/>
<dbReference type="PANTHER" id="PTHR45586">
    <property type="entry name" value="TPR REPEAT-CONTAINING PROTEIN PA4667"/>
    <property type="match status" value="1"/>
</dbReference>
<dbReference type="InterPro" id="IPR019734">
    <property type="entry name" value="TPR_rpt"/>
</dbReference>
<sequence length="413" mass="47550">MSYSQETVDFLHQGDFIRMQESLKNALKFDSEELLVDLAEYLQMMGFDGESRQVYEQILAKNPESTAILINLAEIAEDDGEIEKALDYLYRIPTDDDNYVAALVKIADLYQFDNDFETAISKLEEAVDLSDDPLVTFALAESLFANADYQRAITEYAKLSERKILHHTKVSIYERIGESYAQLGNFENAISFLEKSYGFDAKADTQYKIAILYAEIGNLSRAISAFKKLDKADDDYLNYELAYAQALHEDGQNQEALKIAQQGKKKNPHSVPLLHFISRLKYQLKDVEGAEQELMEALDLPELHDETVFLLANLYYNDEDFEAVVNLKPLLEDEHLLAQWLFAQSYRELENDDQASEEYQALLESTLSENPEFLKDYSEYLREIGHIKAARPIIEQYLLLVPDDEEMRNLLQE</sequence>